<dbReference type="Proteomes" id="UP000324143">
    <property type="component" value="Unassembled WGS sequence"/>
</dbReference>
<proteinExistence type="predicted"/>
<dbReference type="SUPFAM" id="SSF53474">
    <property type="entry name" value="alpha/beta-Hydrolases"/>
    <property type="match status" value="1"/>
</dbReference>
<dbReference type="Gene3D" id="3.40.50.1820">
    <property type="entry name" value="alpha/beta hydrolase"/>
    <property type="match status" value="1"/>
</dbReference>
<dbReference type="EMBL" id="VSIX01000004">
    <property type="protein sequence ID" value="TYB32084.1"/>
    <property type="molecule type" value="Genomic_DNA"/>
</dbReference>
<dbReference type="Pfam" id="PF02089">
    <property type="entry name" value="Palm_thioest"/>
    <property type="match status" value="1"/>
</dbReference>
<name>A0A5D0MEH5_9BACT</name>
<evidence type="ECO:0000313" key="1">
    <source>
        <dbReference type="EMBL" id="TYB32084.1"/>
    </source>
</evidence>
<protein>
    <submittedName>
        <fullName evidence="1">Alpha/beta hydrolase</fullName>
    </submittedName>
</protein>
<keyword evidence="2" id="KW-1185">Reference proteome</keyword>
<organism evidence="1 2">
    <name type="scientific">Candidatus Mcinerneyibacterium aminivorans</name>
    <dbReference type="NCBI Taxonomy" id="2703815"/>
    <lineage>
        <taxon>Bacteria</taxon>
        <taxon>Candidatus Macinerneyibacteriota</taxon>
        <taxon>Candidatus Mcinerneyibacteria</taxon>
        <taxon>Candidatus Mcinerneyibacteriales</taxon>
        <taxon>Candidatus Mcinerneyibacteriaceae</taxon>
        <taxon>Candidatus Mcinerneyibacterium</taxon>
    </lineage>
</organism>
<dbReference type="PANTHER" id="PTHR37946">
    <property type="entry name" value="SLL1969 PROTEIN"/>
    <property type="match status" value="1"/>
</dbReference>
<dbReference type="PANTHER" id="PTHR37946:SF1">
    <property type="entry name" value="SLL1969 PROTEIN"/>
    <property type="match status" value="1"/>
</dbReference>
<evidence type="ECO:0000313" key="2">
    <source>
        <dbReference type="Proteomes" id="UP000324143"/>
    </source>
</evidence>
<comment type="caution">
    <text evidence="1">The sequence shown here is derived from an EMBL/GenBank/DDBJ whole genome shotgun (WGS) entry which is preliminary data.</text>
</comment>
<dbReference type="AlphaFoldDB" id="A0A5D0MEH5"/>
<accession>A0A5D0MEH5</accession>
<gene>
    <name evidence="1" type="ORF">FXF47_00430</name>
</gene>
<sequence>MKFRMLLFVILFSIVNVAAGQLNPVILIHGYNKSQADMVFLKKNLKKYGYRVHLVDLPLTHKSLAEAYVEFKKQLKSIAANYPSNTVYHFVGHSTGGLMIRKYFHNPLDNVRVGRCVQIATPNKGSQLAEISFDYFKFLFSDYRTLKSLKKNNLKNLNSIKSLPPEVAAVAGNESKSLYSIIIEGDDDGRVAVKSVKMKGLSDFIILPYGHKKIHHKEKTAKYIDNFLKSGRFSFDVR</sequence>
<dbReference type="GO" id="GO:0016787">
    <property type="term" value="F:hydrolase activity"/>
    <property type="evidence" value="ECO:0007669"/>
    <property type="project" value="UniProtKB-KW"/>
</dbReference>
<dbReference type="InterPro" id="IPR029058">
    <property type="entry name" value="AB_hydrolase_fold"/>
</dbReference>
<reference evidence="1" key="1">
    <citation type="submission" date="2019-08" db="EMBL/GenBank/DDBJ databases">
        <title>Genomic characterization of a novel candidate phylum (ARYD3) from a high temperature, high salinity tertiary oil reservoir in north central Oklahoma, USA.</title>
        <authorList>
            <person name="Youssef N.H."/>
            <person name="Yadav A."/>
            <person name="Elshahed M.S."/>
        </authorList>
    </citation>
    <scope>NUCLEOTIDE SEQUENCE [LARGE SCALE GENOMIC DNA]</scope>
    <source>
        <strain evidence="1">ARYD3</strain>
    </source>
</reference>
<keyword evidence="1" id="KW-0378">Hydrolase</keyword>